<organism evidence="2 4">
    <name type="scientific">Gibberella intermedia</name>
    <name type="common">Bulb rot disease fungus</name>
    <name type="synonym">Fusarium proliferatum</name>
    <dbReference type="NCBI Taxonomy" id="948311"/>
    <lineage>
        <taxon>Eukaryota</taxon>
        <taxon>Fungi</taxon>
        <taxon>Dikarya</taxon>
        <taxon>Ascomycota</taxon>
        <taxon>Pezizomycotina</taxon>
        <taxon>Sordariomycetes</taxon>
        <taxon>Hypocreomycetidae</taxon>
        <taxon>Hypocreales</taxon>
        <taxon>Nectriaceae</taxon>
        <taxon>Fusarium</taxon>
        <taxon>Fusarium fujikuroi species complex</taxon>
    </lineage>
</organism>
<gene>
    <name evidence="3" type="ORF">BFJ72_g15107</name>
    <name evidence="2" type="ORF">FPRO05_13966</name>
</gene>
<evidence type="ECO:0000256" key="1">
    <source>
        <dbReference type="SAM" id="MobiDB-lite"/>
    </source>
</evidence>
<sequence>MPTYLSGVAGEIRNKDCKRVEAGMINQAIVESLKTTTITQACTTVQNMDQPKPLSSLKDSLPHGEKDNSSSYVPQEVAGPAGSEDSDEDARLDELPHEELINNGMTFFI</sequence>
<dbReference type="EMBL" id="PKMI01000034">
    <property type="protein sequence ID" value="RBA12912.1"/>
    <property type="molecule type" value="Genomic_DNA"/>
</dbReference>
<evidence type="ECO:0000313" key="3">
    <source>
        <dbReference type="EMBL" id="RKL20080.1"/>
    </source>
</evidence>
<proteinExistence type="predicted"/>
<comment type="caution">
    <text evidence="2">The sequence shown here is derived from an EMBL/GenBank/DDBJ whole genome shotgun (WGS) entry which is preliminary data.</text>
</comment>
<protein>
    <submittedName>
        <fullName evidence="2">Uncharacterized protein</fullName>
    </submittedName>
</protein>
<dbReference type="Proteomes" id="UP000251714">
    <property type="component" value="Unassembled WGS sequence"/>
</dbReference>
<feature type="region of interest" description="Disordered" evidence="1">
    <location>
        <begin position="44"/>
        <end position="97"/>
    </location>
</feature>
<name>A0A365MWV0_GIBIN</name>
<evidence type="ECO:0000313" key="2">
    <source>
        <dbReference type="EMBL" id="RBA12912.1"/>
    </source>
</evidence>
<dbReference type="Proteomes" id="UP000283569">
    <property type="component" value="Unassembled WGS sequence"/>
</dbReference>
<reference evidence="2 4" key="1">
    <citation type="submission" date="2017-12" db="EMBL/GenBank/DDBJ databases">
        <title>Genome sequence of the mycotoxigenic crop pathogen Fusarium proliferatum, strain ITEM 2341 from Date Palm.</title>
        <authorList>
            <person name="Almiman B.F."/>
            <person name="Shittu T.A."/>
            <person name="Muthumeenakshi S."/>
            <person name="Baroncelli R."/>
            <person name="Sreenivasaprasada S."/>
        </authorList>
    </citation>
    <scope>NUCLEOTIDE SEQUENCE [LARGE SCALE GENOMIC DNA]</scope>
    <source>
        <strain evidence="2 4">ITEM 2341</strain>
    </source>
</reference>
<reference evidence="3 5" key="2">
    <citation type="journal article" date="2018" name="Sci. Rep.">
        <title>Characterisation of pathogen-specific regions and novel effector candidates in Fusarium oxysporum f. sp. cepae.</title>
        <authorList>
            <person name="Armitage A.D."/>
            <person name="Taylor A."/>
            <person name="Sobczyk M.K."/>
            <person name="Baxter L."/>
            <person name="Greenfield B.P."/>
            <person name="Bates H.J."/>
            <person name="Wilson F."/>
            <person name="Jackson A.C."/>
            <person name="Ott S."/>
            <person name="Harrison R.J."/>
            <person name="Clarkson J.P."/>
        </authorList>
    </citation>
    <scope>NUCLEOTIDE SEQUENCE [LARGE SCALE GENOMIC DNA]</scope>
    <source>
        <strain evidence="3 5">Fp_A8</strain>
    </source>
</reference>
<dbReference type="EMBL" id="MRDB01000179">
    <property type="protein sequence ID" value="RKL20080.1"/>
    <property type="molecule type" value="Genomic_DNA"/>
</dbReference>
<evidence type="ECO:0000313" key="5">
    <source>
        <dbReference type="Proteomes" id="UP000283569"/>
    </source>
</evidence>
<accession>A0A365MWV0</accession>
<evidence type="ECO:0000313" key="4">
    <source>
        <dbReference type="Proteomes" id="UP000251714"/>
    </source>
</evidence>
<dbReference type="AlphaFoldDB" id="A0A365MWV0"/>